<protein>
    <submittedName>
        <fullName evidence="1">Uncharacterized protein</fullName>
    </submittedName>
</protein>
<evidence type="ECO:0000313" key="1">
    <source>
        <dbReference type="EMBL" id="KAJ8933700.1"/>
    </source>
</evidence>
<dbReference type="AlphaFoldDB" id="A0AAV8X464"/>
<organism evidence="1 2">
    <name type="scientific">Rhamnusium bicolor</name>
    <dbReference type="NCBI Taxonomy" id="1586634"/>
    <lineage>
        <taxon>Eukaryota</taxon>
        <taxon>Metazoa</taxon>
        <taxon>Ecdysozoa</taxon>
        <taxon>Arthropoda</taxon>
        <taxon>Hexapoda</taxon>
        <taxon>Insecta</taxon>
        <taxon>Pterygota</taxon>
        <taxon>Neoptera</taxon>
        <taxon>Endopterygota</taxon>
        <taxon>Coleoptera</taxon>
        <taxon>Polyphaga</taxon>
        <taxon>Cucujiformia</taxon>
        <taxon>Chrysomeloidea</taxon>
        <taxon>Cerambycidae</taxon>
        <taxon>Lepturinae</taxon>
        <taxon>Rhagiini</taxon>
        <taxon>Rhamnusium</taxon>
    </lineage>
</organism>
<dbReference type="Proteomes" id="UP001162156">
    <property type="component" value="Unassembled WGS sequence"/>
</dbReference>
<name>A0AAV8X464_9CUCU</name>
<gene>
    <name evidence="1" type="ORF">NQ314_013866</name>
</gene>
<proteinExistence type="predicted"/>
<dbReference type="EMBL" id="JANEYF010003821">
    <property type="protein sequence ID" value="KAJ8933700.1"/>
    <property type="molecule type" value="Genomic_DNA"/>
</dbReference>
<keyword evidence="2" id="KW-1185">Reference proteome</keyword>
<comment type="caution">
    <text evidence="1">The sequence shown here is derived from an EMBL/GenBank/DDBJ whole genome shotgun (WGS) entry which is preliminary data.</text>
</comment>
<reference evidence="1" key="1">
    <citation type="journal article" date="2023" name="Insect Mol. Biol.">
        <title>Genome sequencing provides insights into the evolution of gene families encoding plant cell wall-degrading enzymes in longhorned beetles.</title>
        <authorList>
            <person name="Shin N.R."/>
            <person name="Okamura Y."/>
            <person name="Kirsch R."/>
            <person name="Pauchet Y."/>
        </authorList>
    </citation>
    <scope>NUCLEOTIDE SEQUENCE</scope>
    <source>
        <strain evidence="1">RBIC_L_NR</strain>
    </source>
</reference>
<evidence type="ECO:0000313" key="2">
    <source>
        <dbReference type="Proteomes" id="UP001162156"/>
    </source>
</evidence>
<sequence length="65" mass="7528">MKEFYVTAGNIDINNMVEEVRYYVSLRPNNVGHGRFFIQYRQGKCSRQPVGINSFGSLPKRIALF</sequence>
<accession>A0AAV8X464</accession>